<evidence type="ECO:0000313" key="2">
    <source>
        <dbReference type="Proteomes" id="UP000051621"/>
    </source>
</evidence>
<reference evidence="1 2" key="1">
    <citation type="journal article" date="2015" name="Genome Announc.">
        <title>Expanding the biotechnology potential of lactobacilli through comparative genomics of 213 strains and associated genera.</title>
        <authorList>
            <person name="Sun Z."/>
            <person name="Harris H.M."/>
            <person name="McCann A."/>
            <person name="Guo C."/>
            <person name="Argimon S."/>
            <person name="Zhang W."/>
            <person name="Yang X."/>
            <person name="Jeffery I.B."/>
            <person name="Cooney J.C."/>
            <person name="Kagawa T.F."/>
            <person name="Liu W."/>
            <person name="Song Y."/>
            <person name="Salvetti E."/>
            <person name="Wrobel A."/>
            <person name="Rasinkangas P."/>
            <person name="Parkhill J."/>
            <person name="Rea M.C."/>
            <person name="O'Sullivan O."/>
            <person name="Ritari J."/>
            <person name="Douillard F.P."/>
            <person name="Paul Ross R."/>
            <person name="Yang R."/>
            <person name="Briner A.E."/>
            <person name="Felis G.E."/>
            <person name="de Vos W.M."/>
            <person name="Barrangou R."/>
            <person name="Klaenhammer T.R."/>
            <person name="Caufield P.W."/>
            <person name="Cui Y."/>
            <person name="Zhang H."/>
            <person name="O'Toole P.W."/>
        </authorList>
    </citation>
    <scope>NUCLEOTIDE SEQUENCE [LARGE SCALE GENOMIC DNA]</scope>
    <source>
        <strain evidence="1 2">DSM 19910</strain>
    </source>
</reference>
<sequence length="117" mass="13484">MLKICEQKIAAQKLVSPHLCSHLASMWQHLPLPPEYKNGNNLLLTENFDLIFSPPFIIDQTILYLVKKHRTSKGKAIIELILELDHGKKMMARVGITLMTESEWDEKVFKYYTGDGQ</sequence>
<keyword evidence="2" id="KW-1185">Reference proteome</keyword>
<comment type="caution">
    <text evidence="1">The sequence shown here is derived from an EMBL/GenBank/DDBJ whole genome shotgun (WGS) entry which is preliminary data.</text>
</comment>
<dbReference type="RefSeq" id="WP_057744746.1">
    <property type="nucleotide sequence ID" value="NZ_AZEF01000027.1"/>
</dbReference>
<accession>A0A0R1M094</accession>
<dbReference type="AlphaFoldDB" id="A0A0R1M094"/>
<organism evidence="1 2">
    <name type="scientific">Liquorilactobacillus capillatus DSM 19910</name>
    <dbReference type="NCBI Taxonomy" id="1423731"/>
    <lineage>
        <taxon>Bacteria</taxon>
        <taxon>Bacillati</taxon>
        <taxon>Bacillota</taxon>
        <taxon>Bacilli</taxon>
        <taxon>Lactobacillales</taxon>
        <taxon>Lactobacillaceae</taxon>
        <taxon>Liquorilactobacillus</taxon>
    </lineage>
</organism>
<name>A0A0R1M094_9LACO</name>
<gene>
    <name evidence="1" type="ORF">FC81_GL001478</name>
</gene>
<evidence type="ECO:0000313" key="1">
    <source>
        <dbReference type="EMBL" id="KRL01335.1"/>
    </source>
</evidence>
<dbReference type="EMBL" id="AZEF01000027">
    <property type="protein sequence ID" value="KRL01335.1"/>
    <property type="molecule type" value="Genomic_DNA"/>
</dbReference>
<dbReference type="Proteomes" id="UP000051621">
    <property type="component" value="Unassembled WGS sequence"/>
</dbReference>
<protein>
    <submittedName>
        <fullName evidence="1">Uncharacterized protein</fullName>
    </submittedName>
</protein>
<dbReference type="OrthoDB" id="2296911at2"/>
<proteinExistence type="predicted"/>
<dbReference type="STRING" id="1423731.FC81_GL001478"/>
<dbReference type="PATRIC" id="fig|1423731.3.peg.1517"/>